<dbReference type="Gene3D" id="1.10.10.60">
    <property type="entry name" value="Homeodomain-like"/>
    <property type="match status" value="1"/>
</dbReference>
<dbReference type="PANTHER" id="PTHR31307">
    <property type="entry name" value="TRIHELIX TRANSCRIPTION FACTOR ASIL2"/>
    <property type="match status" value="1"/>
</dbReference>
<name>A0A1U7ZXS0_NELNU</name>
<evidence type="ECO:0000256" key="6">
    <source>
        <dbReference type="ARBA" id="ARBA00023242"/>
    </source>
</evidence>
<keyword evidence="9" id="KW-1185">Reference proteome</keyword>
<feature type="region of interest" description="Disordered" evidence="7">
    <location>
        <begin position="19"/>
        <end position="38"/>
    </location>
</feature>
<reference evidence="10" key="1">
    <citation type="submission" date="2025-08" db="UniProtKB">
        <authorList>
            <consortium name="RefSeq"/>
        </authorList>
    </citation>
    <scope>IDENTIFICATION</scope>
</reference>
<evidence type="ECO:0000256" key="3">
    <source>
        <dbReference type="ARBA" id="ARBA00023054"/>
    </source>
</evidence>
<evidence type="ECO:0000256" key="2">
    <source>
        <dbReference type="ARBA" id="ARBA00023015"/>
    </source>
</evidence>
<evidence type="ECO:0000256" key="4">
    <source>
        <dbReference type="ARBA" id="ARBA00023125"/>
    </source>
</evidence>
<dbReference type="Pfam" id="PF13837">
    <property type="entry name" value="Myb_DNA-bind_4"/>
    <property type="match status" value="1"/>
</dbReference>
<dbReference type="eggNOG" id="KOG4282">
    <property type="taxonomic scope" value="Eukaryota"/>
</dbReference>
<evidence type="ECO:0000256" key="1">
    <source>
        <dbReference type="ARBA" id="ARBA00004123"/>
    </source>
</evidence>
<comment type="subcellular location">
    <subcellularLocation>
        <location evidence="1">Nucleus</location>
    </subcellularLocation>
</comment>
<sequence>MMRDSMDDHAAHNIVRPHHHHHPLHSFPHGGGGGGREDCWSEGATATLIEAWGNRYLHLSRGNLRQKDWKEVADAVNGRQDGLKSRKTDIQCKNRIDTLKKKYKLEKSKPGPSKWPFYSRLDQLIGTTATATNKKITPHPLPSFHKSAPVSFTLKQSKDKINPNPNAAVYSGGSSSKSKLNSAGSTESSRGGSGDERDDDMVFDESVKKRQIDRDSSDAAAFRELARAILKFGEIYERIESSKQEQIMELERQRMEFTKDLEFQRMHMFMEAQLELEKMKRPKYSSGTVCDLRGQFREFIQKGLEASLLGHHNSKSVLFMTILISRLRFNWGRNYSWNDWGKLHVGSITSRWLVQKISTF</sequence>
<keyword evidence="6" id="KW-0539">Nucleus</keyword>
<dbReference type="GO" id="GO:0000976">
    <property type="term" value="F:transcription cis-regulatory region binding"/>
    <property type="evidence" value="ECO:0000318"/>
    <property type="project" value="GO_Central"/>
</dbReference>
<evidence type="ECO:0000259" key="8">
    <source>
        <dbReference type="Pfam" id="PF13837"/>
    </source>
</evidence>
<dbReference type="InterPro" id="IPR044822">
    <property type="entry name" value="Myb_DNA-bind_4"/>
</dbReference>
<keyword evidence="3" id="KW-0175">Coiled coil</keyword>
<dbReference type="RefSeq" id="XP_010257087.1">
    <property type="nucleotide sequence ID" value="XM_010258785.2"/>
</dbReference>
<dbReference type="FunCoup" id="A0A1U7ZXS0">
    <property type="interactions" value="292"/>
</dbReference>
<evidence type="ECO:0000313" key="9">
    <source>
        <dbReference type="Proteomes" id="UP000189703"/>
    </source>
</evidence>
<dbReference type="KEGG" id="nnu:104597314"/>
<organism evidence="9 10">
    <name type="scientific">Nelumbo nucifera</name>
    <name type="common">Sacred lotus</name>
    <dbReference type="NCBI Taxonomy" id="4432"/>
    <lineage>
        <taxon>Eukaryota</taxon>
        <taxon>Viridiplantae</taxon>
        <taxon>Streptophyta</taxon>
        <taxon>Embryophyta</taxon>
        <taxon>Tracheophyta</taxon>
        <taxon>Spermatophyta</taxon>
        <taxon>Magnoliopsida</taxon>
        <taxon>Proteales</taxon>
        <taxon>Nelumbonaceae</taxon>
        <taxon>Nelumbo</taxon>
    </lineage>
</organism>
<accession>A0A1U7ZXS0</accession>
<dbReference type="InterPro" id="IPR044823">
    <property type="entry name" value="ASIL1/2-like"/>
</dbReference>
<protein>
    <submittedName>
        <fullName evidence="10">Trihelix transcription factor ASIL1 isoform X1</fullName>
    </submittedName>
</protein>
<dbReference type="Proteomes" id="UP000189703">
    <property type="component" value="Unplaced"/>
</dbReference>
<keyword evidence="5" id="KW-0804">Transcription</keyword>
<keyword evidence="2" id="KW-0805">Transcription regulation</keyword>
<dbReference type="OMA" id="ADQISHR"/>
<evidence type="ECO:0000313" key="10">
    <source>
        <dbReference type="RefSeq" id="XP_010257087.1"/>
    </source>
</evidence>
<feature type="region of interest" description="Disordered" evidence="7">
    <location>
        <begin position="155"/>
        <end position="200"/>
    </location>
</feature>
<proteinExistence type="predicted"/>
<gene>
    <name evidence="10" type="primary">LOC104597314</name>
</gene>
<feature type="domain" description="Myb/SANT-like DNA-binding" evidence="8">
    <location>
        <begin position="38"/>
        <end position="124"/>
    </location>
</feature>
<dbReference type="OrthoDB" id="2019351at2759"/>
<dbReference type="InParanoid" id="A0A1U7ZXS0"/>
<feature type="compositionally biased region" description="Low complexity" evidence="7">
    <location>
        <begin position="171"/>
        <end position="190"/>
    </location>
</feature>
<dbReference type="FunFam" id="1.10.10.60:FF:000104">
    <property type="entry name" value="trihelix transcription factor ASIL2"/>
    <property type="match status" value="1"/>
</dbReference>
<dbReference type="GO" id="GO:0005634">
    <property type="term" value="C:nucleus"/>
    <property type="evidence" value="ECO:0000318"/>
    <property type="project" value="GO_Central"/>
</dbReference>
<evidence type="ECO:0000256" key="7">
    <source>
        <dbReference type="SAM" id="MobiDB-lite"/>
    </source>
</evidence>
<keyword evidence="4" id="KW-0238">DNA-binding</keyword>
<dbReference type="AlphaFoldDB" id="A0A1U7ZXS0"/>
<dbReference type="PANTHER" id="PTHR31307:SF40">
    <property type="entry name" value="TRIHELIX TRANSCRIPTION FACTOR ENAP1-RELATED"/>
    <property type="match status" value="1"/>
</dbReference>
<dbReference type="GeneID" id="104597314"/>
<evidence type="ECO:0000256" key="5">
    <source>
        <dbReference type="ARBA" id="ARBA00023163"/>
    </source>
</evidence>